<dbReference type="InterPro" id="IPR017946">
    <property type="entry name" value="PLC-like_Pdiesterase_TIM-brl"/>
</dbReference>
<dbReference type="GO" id="GO:0008889">
    <property type="term" value="F:glycerophosphodiester phosphodiesterase activity"/>
    <property type="evidence" value="ECO:0007669"/>
    <property type="project" value="UniProtKB-EC"/>
</dbReference>
<dbReference type="CDD" id="cd08560">
    <property type="entry name" value="GDPD_EcGlpQ_like_1"/>
    <property type="match status" value="1"/>
</dbReference>
<comment type="catalytic activity">
    <reaction evidence="6">
        <text>a sn-glycero-3-phosphodiester + H2O = an alcohol + sn-glycerol 3-phosphate + H(+)</text>
        <dbReference type="Rhea" id="RHEA:12969"/>
        <dbReference type="ChEBI" id="CHEBI:15377"/>
        <dbReference type="ChEBI" id="CHEBI:15378"/>
        <dbReference type="ChEBI" id="CHEBI:30879"/>
        <dbReference type="ChEBI" id="CHEBI:57597"/>
        <dbReference type="ChEBI" id="CHEBI:83408"/>
        <dbReference type="EC" id="3.1.4.46"/>
    </reaction>
</comment>
<evidence type="ECO:0000259" key="7">
    <source>
        <dbReference type="PROSITE" id="PS51704"/>
    </source>
</evidence>
<keyword evidence="3" id="KW-0732">Signal</keyword>
<evidence type="ECO:0000256" key="5">
    <source>
        <dbReference type="ARBA" id="ARBA00022801"/>
    </source>
</evidence>
<dbReference type="STRING" id="326297.Sama_2918"/>
<dbReference type="Pfam" id="PF03009">
    <property type="entry name" value="GDPD"/>
    <property type="match status" value="1"/>
</dbReference>
<organism evidence="8 9">
    <name type="scientific">Shewanella amazonensis (strain ATCC BAA-1098 / SB2B)</name>
    <dbReference type="NCBI Taxonomy" id="326297"/>
    <lineage>
        <taxon>Bacteria</taxon>
        <taxon>Pseudomonadati</taxon>
        <taxon>Pseudomonadota</taxon>
        <taxon>Gammaproteobacteria</taxon>
        <taxon>Alteromonadales</taxon>
        <taxon>Shewanellaceae</taxon>
        <taxon>Shewanella</taxon>
    </lineage>
</organism>
<evidence type="ECO:0000256" key="6">
    <source>
        <dbReference type="ARBA" id="ARBA00047512"/>
    </source>
</evidence>
<dbReference type="EMBL" id="CP000507">
    <property type="protein sequence ID" value="ABM01121.1"/>
    <property type="molecule type" value="Genomic_DNA"/>
</dbReference>
<keyword evidence="4" id="KW-0319">Glycerol metabolism</keyword>
<evidence type="ECO:0000256" key="3">
    <source>
        <dbReference type="ARBA" id="ARBA00022729"/>
    </source>
</evidence>
<evidence type="ECO:0000256" key="1">
    <source>
        <dbReference type="ARBA" id="ARBA00007277"/>
    </source>
</evidence>
<dbReference type="SUPFAM" id="SSF51695">
    <property type="entry name" value="PLC-like phosphodiesterases"/>
    <property type="match status" value="1"/>
</dbReference>
<evidence type="ECO:0000256" key="4">
    <source>
        <dbReference type="ARBA" id="ARBA00022798"/>
    </source>
</evidence>
<sequence length="457" mass="49501">MPFACHGSLTGLSWACHRARLGLLQFFYFGINMMLRKTCPLLCLLPLLALTACNDNDSPQTETEVTPPAVTKVPAQVGVRPAYLISQMAEGELKSALAQCKDMPFYRSDFSIGHRGAAMQFPEHTRESYQAAIDSGAGVVECDVTFTADKALVCRHSQCDLHTTTNILAIPELAAKCSAPFSPFDAATGTPASAKCCTSDISLDEFMSLKGKMDGANPRATTVDEYLAGTPGWRTDLYAATGTLMTHAQSIDMFKAAGVKMTPELKSPAVSMPFDGMTQQDYADKLVAEYQAAGVTADRVYPQSFNLEDVKHWIATAPEFGQQAVYLDDRDETLPGFDPMNPDTWQPDMASLKADGVEIVAPPLWMLVTLDNDGKIVPSEYAKAAKAAGLKIITWTLERSGHLTNGGGWYYQSITDATTNEGVTYELLDVLAKDVGVIGVFSDWPATVTYYANCNGL</sequence>
<evidence type="ECO:0000313" key="8">
    <source>
        <dbReference type="EMBL" id="ABM01121.1"/>
    </source>
</evidence>
<dbReference type="Proteomes" id="UP000009175">
    <property type="component" value="Chromosome"/>
</dbReference>
<dbReference type="EC" id="3.1.4.46" evidence="2"/>
<dbReference type="SMR" id="A1S9R4"/>
<protein>
    <recommendedName>
        <fullName evidence="2">glycerophosphodiester phosphodiesterase</fullName>
        <ecNumber evidence="2">3.1.4.46</ecNumber>
    </recommendedName>
</protein>
<dbReference type="InterPro" id="IPR030395">
    <property type="entry name" value="GP_PDE_dom"/>
</dbReference>
<feature type="domain" description="GP-PDE" evidence="7">
    <location>
        <begin position="109"/>
        <end position="435"/>
    </location>
</feature>
<dbReference type="GO" id="GO:0006071">
    <property type="term" value="P:glycerol metabolic process"/>
    <property type="evidence" value="ECO:0007669"/>
    <property type="project" value="UniProtKB-KW"/>
</dbReference>
<gene>
    <name evidence="8" type="ordered locus">Sama_2918</name>
</gene>
<dbReference type="KEGG" id="saz:Sama_2918"/>
<dbReference type="PANTHER" id="PTHR43620:SF7">
    <property type="entry name" value="GLYCEROPHOSPHODIESTER PHOSPHODIESTERASE GDPD5-RELATED"/>
    <property type="match status" value="1"/>
</dbReference>
<dbReference type="PROSITE" id="PS51704">
    <property type="entry name" value="GP_PDE"/>
    <property type="match status" value="1"/>
</dbReference>
<reference evidence="8 9" key="1">
    <citation type="submission" date="2006-12" db="EMBL/GenBank/DDBJ databases">
        <title>Complete sequence of Shewanella amazonensis SB2B.</title>
        <authorList>
            <consortium name="US DOE Joint Genome Institute"/>
            <person name="Copeland A."/>
            <person name="Lucas S."/>
            <person name="Lapidus A."/>
            <person name="Barry K."/>
            <person name="Detter J.C."/>
            <person name="Glavina del Rio T."/>
            <person name="Hammon N."/>
            <person name="Israni S."/>
            <person name="Dalin E."/>
            <person name="Tice H."/>
            <person name="Pitluck S."/>
            <person name="Munk A.C."/>
            <person name="Brettin T."/>
            <person name="Bruce D."/>
            <person name="Han C."/>
            <person name="Tapia R."/>
            <person name="Gilna P."/>
            <person name="Schmutz J."/>
            <person name="Larimer F."/>
            <person name="Land M."/>
            <person name="Hauser L."/>
            <person name="Kyrpides N."/>
            <person name="Mikhailova N."/>
            <person name="Fredrickson J."/>
            <person name="Richardson P."/>
        </authorList>
    </citation>
    <scope>NUCLEOTIDE SEQUENCE [LARGE SCALE GENOMIC DNA]</scope>
    <source>
        <strain evidence="9">ATCC BAA-1098 / SB2B</strain>
    </source>
</reference>
<dbReference type="PANTHER" id="PTHR43620">
    <property type="entry name" value="GLYCEROPHOSPHORYL DIESTER PHOSPHODIESTERASE"/>
    <property type="match status" value="1"/>
</dbReference>
<keyword evidence="5" id="KW-0378">Hydrolase</keyword>
<name>A1S9R4_SHEAM</name>
<evidence type="ECO:0000256" key="2">
    <source>
        <dbReference type="ARBA" id="ARBA00012247"/>
    </source>
</evidence>
<dbReference type="AlphaFoldDB" id="A1S9R4"/>
<dbReference type="eggNOG" id="COG0584">
    <property type="taxonomic scope" value="Bacteria"/>
</dbReference>
<dbReference type="Gene3D" id="3.20.20.190">
    <property type="entry name" value="Phosphatidylinositol (PI) phosphodiesterase"/>
    <property type="match status" value="1"/>
</dbReference>
<comment type="similarity">
    <text evidence="1">Belongs to the glycerophosphoryl diester phosphodiesterase family.</text>
</comment>
<accession>A1S9R4</accession>
<evidence type="ECO:0000313" key="9">
    <source>
        <dbReference type="Proteomes" id="UP000009175"/>
    </source>
</evidence>
<proteinExistence type="inferred from homology"/>
<dbReference type="GO" id="GO:0006629">
    <property type="term" value="P:lipid metabolic process"/>
    <property type="evidence" value="ECO:0007669"/>
    <property type="project" value="InterPro"/>
</dbReference>
<keyword evidence="9" id="KW-1185">Reference proteome</keyword>
<dbReference type="HOGENOM" id="CLU_036449_0_0_6"/>